<comment type="caution">
    <text evidence="1">The sequence shown here is derived from an EMBL/GenBank/DDBJ whole genome shotgun (WGS) entry which is preliminary data.</text>
</comment>
<protein>
    <submittedName>
        <fullName evidence="1">Uncharacterized protein</fullName>
    </submittedName>
</protein>
<sequence length="75" mass="8180">MHINTNTGFLFSGCLNITHKGSLKTLQNLFSGCLIFLHNQGSLKNSTPSSPIFRLPPFTQSTLLQTNVSKSSQNA</sequence>
<evidence type="ECO:0000313" key="1">
    <source>
        <dbReference type="EMBL" id="MBK0395202.1"/>
    </source>
</evidence>
<gene>
    <name evidence="1" type="ORF">JDW22_01040</name>
</gene>
<accession>A0ABS1BQI8</accession>
<dbReference type="EMBL" id="JAEHNZ010000001">
    <property type="protein sequence ID" value="MBK0395202.1"/>
    <property type="molecule type" value="Genomic_DNA"/>
</dbReference>
<reference evidence="1 2" key="1">
    <citation type="journal article" date="2021" name="Pathogens">
        <title>Isolation and Characterization of Kingella bonacorsii sp. nov., A Novel Kingella Species Detected in a Stable Periodontitis Subject.</title>
        <authorList>
            <person name="Antezack A."/>
            <person name="Boxberger M."/>
            <person name="Rolland C."/>
            <person name="Monnet-Corti V."/>
            <person name="La Scola B."/>
        </authorList>
    </citation>
    <scope>NUCLEOTIDE SEQUENCE [LARGE SCALE GENOMIC DNA]</scope>
    <source>
        <strain evidence="1 2">Marseille-Q4569</strain>
    </source>
</reference>
<dbReference type="RefSeq" id="WP_200521025.1">
    <property type="nucleotide sequence ID" value="NZ_JAEHNZ010000001.1"/>
</dbReference>
<evidence type="ECO:0000313" key="2">
    <source>
        <dbReference type="Proteomes" id="UP000614058"/>
    </source>
</evidence>
<dbReference type="Proteomes" id="UP000614058">
    <property type="component" value="Unassembled WGS sequence"/>
</dbReference>
<organism evidence="1 2">
    <name type="scientific">Kingella bonacorsii</name>
    <dbReference type="NCBI Taxonomy" id="2796361"/>
    <lineage>
        <taxon>Bacteria</taxon>
        <taxon>Pseudomonadati</taxon>
        <taxon>Pseudomonadota</taxon>
        <taxon>Betaproteobacteria</taxon>
        <taxon>Neisseriales</taxon>
        <taxon>Neisseriaceae</taxon>
        <taxon>Kingella</taxon>
    </lineage>
</organism>
<proteinExistence type="predicted"/>
<keyword evidence="2" id="KW-1185">Reference proteome</keyword>
<name>A0ABS1BQI8_9NEIS</name>